<evidence type="ECO:0000256" key="1">
    <source>
        <dbReference type="SAM" id="Phobius"/>
    </source>
</evidence>
<name>A0A9D2R2C1_9FIRM</name>
<dbReference type="EMBL" id="DWUV01000008">
    <property type="protein sequence ID" value="HJD32979.1"/>
    <property type="molecule type" value="Genomic_DNA"/>
</dbReference>
<keyword evidence="1" id="KW-1133">Transmembrane helix</keyword>
<evidence type="ECO:0000313" key="4">
    <source>
        <dbReference type="Proteomes" id="UP000823897"/>
    </source>
</evidence>
<dbReference type="InterPro" id="IPR025641">
    <property type="entry name" value="DUF4340"/>
</dbReference>
<dbReference type="AlphaFoldDB" id="A0A9D2R2C1"/>
<keyword evidence="1" id="KW-0472">Membrane</keyword>
<protein>
    <submittedName>
        <fullName evidence="3">DUF4340 domain-containing protein</fullName>
    </submittedName>
</protein>
<dbReference type="Proteomes" id="UP000823897">
    <property type="component" value="Unassembled WGS sequence"/>
</dbReference>
<feature type="domain" description="DUF4340" evidence="2">
    <location>
        <begin position="220"/>
        <end position="304"/>
    </location>
</feature>
<comment type="caution">
    <text evidence="3">The sequence shown here is derived from an EMBL/GenBank/DDBJ whole genome shotgun (WGS) entry which is preliminary data.</text>
</comment>
<proteinExistence type="predicted"/>
<evidence type="ECO:0000259" key="2">
    <source>
        <dbReference type="Pfam" id="PF14238"/>
    </source>
</evidence>
<gene>
    <name evidence="3" type="ORF">H9911_00375</name>
</gene>
<evidence type="ECO:0000313" key="3">
    <source>
        <dbReference type="EMBL" id="HJD32979.1"/>
    </source>
</evidence>
<reference evidence="3" key="1">
    <citation type="journal article" date="2021" name="PeerJ">
        <title>Extensive microbial diversity within the chicken gut microbiome revealed by metagenomics and culture.</title>
        <authorList>
            <person name="Gilroy R."/>
            <person name="Ravi A."/>
            <person name="Getino M."/>
            <person name="Pursley I."/>
            <person name="Horton D.L."/>
            <person name="Alikhan N.F."/>
            <person name="Baker D."/>
            <person name="Gharbi K."/>
            <person name="Hall N."/>
            <person name="Watson M."/>
            <person name="Adriaenssens E.M."/>
            <person name="Foster-Nyarko E."/>
            <person name="Jarju S."/>
            <person name="Secka A."/>
            <person name="Antonio M."/>
            <person name="Oren A."/>
            <person name="Chaudhuri R.R."/>
            <person name="La Ragione R."/>
            <person name="Hildebrand F."/>
            <person name="Pallen M.J."/>
        </authorList>
    </citation>
    <scope>NUCLEOTIDE SEQUENCE</scope>
    <source>
        <strain evidence="3">ChiGjej3B3-11674</strain>
    </source>
</reference>
<feature type="transmembrane region" description="Helical" evidence="1">
    <location>
        <begin position="18"/>
        <end position="38"/>
    </location>
</feature>
<keyword evidence="1" id="KW-0812">Transmembrane</keyword>
<feature type="domain" description="DUF4340" evidence="2">
    <location>
        <begin position="86"/>
        <end position="197"/>
    </location>
</feature>
<dbReference type="Pfam" id="PF14238">
    <property type="entry name" value="DUF4340"/>
    <property type="match status" value="2"/>
</dbReference>
<organism evidence="3 4">
    <name type="scientific">Candidatus Mediterraneibacter tabaqchaliae</name>
    <dbReference type="NCBI Taxonomy" id="2838689"/>
    <lineage>
        <taxon>Bacteria</taxon>
        <taxon>Bacillati</taxon>
        <taxon>Bacillota</taxon>
        <taxon>Clostridia</taxon>
        <taxon>Lachnospirales</taxon>
        <taxon>Lachnospiraceae</taxon>
        <taxon>Mediterraneibacter</taxon>
    </lineage>
</organism>
<accession>A0A9D2R2C1</accession>
<reference evidence="3" key="2">
    <citation type="submission" date="2021-04" db="EMBL/GenBank/DDBJ databases">
        <authorList>
            <person name="Gilroy R."/>
        </authorList>
    </citation>
    <scope>NUCLEOTIDE SEQUENCE</scope>
    <source>
        <strain evidence="3">ChiGjej3B3-11674</strain>
    </source>
</reference>
<sequence>MTEKQKEQKGGIRKHKGLFILAAALILLLAVYFGLRAWNRSEEKSREEADKAAEIHVTDTKADEIVSMSFDVGNGEMAFDRTDGIWHYTPDEDFPLAQSYPEDMAAALGDITADRELEDGDSLADYGLEEPVYTLSFTDADGNRTDLYFGNMTGEDYYVTVGDAGIVYTVASIVIDPFNHTLDDMAQLDEYPNIGSGNLVKETIIQNGETTVYDSANEDQEEDITAVVGGLGAVELSEAADYSVADEDLVGFGLDEASRITVEAVYTEDDEEKTLTLFIGGEDGDGNRYVMINDSRIVYLISDEICDNILNI</sequence>